<keyword evidence="1" id="KW-1133">Transmembrane helix</keyword>
<dbReference type="AlphaFoldDB" id="A0A6C0EM70"/>
<feature type="transmembrane region" description="Helical" evidence="1">
    <location>
        <begin position="82"/>
        <end position="105"/>
    </location>
</feature>
<sequence length="132" mass="15135">MNNFENQVKSLCTPAQIYFFLSMFSVLAIMSQNAMQSRIYRIGVYSVPTPFTNIVTFLMKIISIVIWTYILKYLCDNGFMSIAWFLVLLPIVFMFVMIGAVMLILTENKKAVTQQVAAFQKSQRPGIQTQPQ</sequence>
<keyword evidence="1" id="KW-0812">Transmembrane</keyword>
<reference evidence="2" key="1">
    <citation type="journal article" date="2020" name="Nature">
        <title>Giant virus diversity and host interactions through global metagenomics.</title>
        <authorList>
            <person name="Schulz F."/>
            <person name="Roux S."/>
            <person name="Paez-Espino D."/>
            <person name="Jungbluth S."/>
            <person name="Walsh D.A."/>
            <person name="Denef V.J."/>
            <person name="McMahon K.D."/>
            <person name="Konstantinidis K.T."/>
            <person name="Eloe-Fadrosh E.A."/>
            <person name="Kyrpides N.C."/>
            <person name="Woyke T."/>
        </authorList>
    </citation>
    <scope>NUCLEOTIDE SEQUENCE</scope>
    <source>
        <strain evidence="2">GVMAG-M-3300009149-34</strain>
    </source>
</reference>
<evidence type="ECO:0000313" key="2">
    <source>
        <dbReference type="EMBL" id="QHT30274.1"/>
    </source>
</evidence>
<keyword evidence="1" id="KW-0472">Membrane</keyword>
<accession>A0A6C0EM70</accession>
<dbReference type="EMBL" id="MN738894">
    <property type="protein sequence ID" value="QHT30274.1"/>
    <property type="molecule type" value="Genomic_DNA"/>
</dbReference>
<proteinExistence type="predicted"/>
<feature type="transmembrane region" description="Helical" evidence="1">
    <location>
        <begin position="51"/>
        <end position="70"/>
    </location>
</feature>
<name>A0A6C0EM70_9ZZZZ</name>
<organism evidence="2">
    <name type="scientific">viral metagenome</name>
    <dbReference type="NCBI Taxonomy" id="1070528"/>
    <lineage>
        <taxon>unclassified sequences</taxon>
        <taxon>metagenomes</taxon>
        <taxon>organismal metagenomes</taxon>
    </lineage>
</organism>
<evidence type="ECO:0000256" key="1">
    <source>
        <dbReference type="SAM" id="Phobius"/>
    </source>
</evidence>
<feature type="transmembrane region" description="Helical" evidence="1">
    <location>
        <begin position="15"/>
        <end position="31"/>
    </location>
</feature>
<protein>
    <submittedName>
        <fullName evidence="2">Uncharacterized protein</fullName>
    </submittedName>
</protein>